<dbReference type="InParanoid" id="A0A6C2YKG8"/>
<dbReference type="Gene3D" id="2.130.10.10">
    <property type="entry name" value="YVTN repeat-like/Quinoprotein amine dehydrogenase"/>
    <property type="match status" value="1"/>
</dbReference>
<dbReference type="SUPFAM" id="SSF50998">
    <property type="entry name" value="Quinoprotein alcohol dehydrogenase-like"/>
    <property type="match status" value="1"/>
</dbReference>
<dbReference type="PANTHER" id="PTHR34512">
    <property type="entry name" value="CELL SURFACE PROTEIN"/>
    <property type="match status" value="1"/>
</dbReference>
<evidence type="ECO:0000313" key="4">
    <source>
        <dbReference type="Proteomes" id="UP000464378"/>
    </source>
</evidence>
<evidence type="ECO:0000256" key="1">
    <source>
        <dbReference type="SAM" id="SignalP"/>
    </source>
</evidence>
<dbReference type="KEGG" id="tim:GMBLW1_20340"/>
<dbReference type="Proteomes" id="UP000464378">
    <property type="component" value="Chromosome"/>
</dbReference>
<dbReference type="PANTHER" id="PTHR34512:SF30">
    <property type="entry name" value="OUTER MEMBRANE PROTEIN ASSEMBLY FACTOR BAMB"/>
    <property type="match status" value="1"/>
</dbReference>
<feature type="chain" id="PRO_5036172734" description="Pyrrolo-quinoline quinone repeat domain-containing protein" evidence="1">
    <location>
        <begin position="23"/>
        <end position="417"/>
    </location>
</feature>
<organism evidence="3">
    <name type="scientific">Tuwongella immobilis</name>
    <dbReference type="NCBI Taxonomy" id="692036"/>
    <lineage>
        <taxon>Bacteria</taxon>
        <taxon>Pseudomonadati</taxon>
        <taxon>Planctomycetota</taxon>
        <taxon>Planctomycetia</taxon>
        <taxon>Gemmatales</taxon>
        <taxon>Gemmataceae</taxon>
        <taxon>Tuwongella</taxon>
    </lineage>
</organism>
<feature type="domain" description="Pyrrolo-quinoline quinone repeat" evidence="2">
    <location>
        <begin position="89"/>
        <end position="342"/>
    </location>
</feature>
<dbReference type="Pfam" id="PF13360">
    <property type="entry name" value="PQQ_2"/>
    <property type="match status" value="1"/>
</dbReference>
<keyword evidence="4" id="KW-1185">Reference proteome</keyword>
<gene>
    <name evidence="3" type="ORF">GMBLW1_20340</name>
</gene>
<feature type="signal peptide" evidence="1">
    <location>
        <begin position="1"/>
        <end position="22"/>
    </location>
</feature>
<proteinExistence type="predicted"/>
<dbReference type="EMBL" id="LR593887">
    <property type="protein sequence ID" value="VTR99866.1"/>
    <property type="molecule type" value="Genomic_DNA"/>
</dbReference>
<dbReference type="InterPro" id="IPR011047">
    <property type="entry name" value="Quinoprotein_ADH-like_sf"/>
</dbReference>
<protein>
    <recommendedName>
        <fullName evidence="2">Pyrrolo-quinoline quinone repeat domain-containing protein</fullName>
    </recommendedName>
</protein>
<evidence type="ECO:0000259" key="2">
    <source>
        <dbReference type="Pfam" id="PF13360"/>
    </source>
</evidence>
<name>A0A6C2YKG8_9BACT</name>
<dbReference type="InterPro" id="IPR018391">
    <property type="entry name" value="PQQ_b-propeller_rpt"/>
</dbReference>
<sequence length="417" mass="45950">MLKTMAAAWTFPTLAGVTTVAAADAPLATWPQWRGPTRDGIVPGNTWPKTIDDSNFQQIWRVDNLGPSYSGTIVATDRVFTTATVDKKTEVVSAYSRKDGKLLWQSSWEGAMTVPFFAAANGSWIRATPTYDGESLFVGGIRDVLVCVNAADGKERWRVDFVKELKSTLPAFGMVCSPLVDETAVYVQAGGGFLKLDKKTGKVLWNVLPEKDAMMGSAFSSPTFATVAGQPQILVQTRSKLAGVTKDDGKVLWTRDIPSFRGMNILTPTAKDDVLFTSAYGSKSFGFNLDKVGESFSLADRWTTNREGYMSTPVVVNGHIYLHLRNQRVACLELATGKECWVTEKAYGKYWSMVAQGDKILALDERGILFLLKADPKEFTVISEKKLPNPETWAHLAVAGDELFIRDLVGLTAYRWK</sequence>
<reference evidence="3" key="1">
    <citation type="submission" date="2019-04" db="EMBL/GenBank/DDBJ databases">
        <authorList>
            <consortium name="Science for Life Laboratories"/>
        </authorList>
    </citation>
    <scope>NUCLEOTIDE SEQUENCE</scope>
    <source>
        <strain evidence="3">MBLW1</strain>
    </source>
</reference>
<dbReference type="AlphaFoldDB" id="A0A6C2YKG8"/>
<dbReference type="EMBL" id="LR586016">
    <property type="protein sequence ID" value="VIP01926.1"/>
    <property type="molecule type" value="Genomic_DNA"/>
</dbReference>
<keyword evidence="1" id="KW-0732">Signal</keyword>
<dbReference type="InterPro" id="IPR002372">
    <property type="entry name" value="PQQ_rpt_dom"/>
</dbReference>
<dbReference type="SMART" id="SM00564">
    <property type="entry name" value="PQQ"/>
    <property type="match status" value="4"/>
</dbReference>
<accession>A0A6C2YKG8</accession>
<evidence type="ECO:0000313" key="3">
    <source>
        <dbReference type="EMBL" id="VIP01926.1"/>
    </source>
</evidence>
<dbReference type="InterPro" id="IPR015943">
    <property type="entry name" value="WD40/YVTN_repeat-like_dom_sf"/>
</dbReference>